<evidence type="ECO:0000256" key="5">
    <source>
        <dbReference type="ARBA" id="ARBA00042627"/>
    </source>
</evidence>
<dbReference type="Gene3D" id="3.30.450.40">
    <property type="match status" value="1"/>
</dbReference>
<gene>
    <name evidence="6" type="primary">iclR_2</name>
    <name evidence="6" type="ORF">NCTC12965_01055</name>
</gene>
<dbReference type="FunFam" id="1.10.10.10:FF:000056">
    <property type="entry name" value="IclR family transcriptional regulator"/>
    <property type="match status" value="1"/>
</dbReference>
<dbReference type="EMBL" id="CABEEZ010000021">
    <property type="protein sequence ID" value="VTR20620.1"/>
    <property type="molecule type" value="Genomic_DNA"/>
</dbReference>
<dbReference type="SUPFAM" id="SSF55781">
    <property type="entry name" value="GAF domain-like"/>
    <property type="match status" value="1"/>
</dbReference>
<dbReference type="InterPro" id="IPR029016">
    <property type="entry name" value="GAF-like_dom_sf"/>
</dbReference>
<dbReference type="GO" id="GO:0045892">
    <property type="term" value="P:negative regulation of DNA-templated transcription"/>
    <property type="evidence" value="ECO:0007669"/>
    <property type="project" value="TreeGrafter"/>
</dbReference>
<accession>A0A0F7D1U4</accession>
<dbReference type="InterPro" id="IPR050707">
    <property type="entry name" value="HTH_MetabolicPath_Reg"/>
</dbReference>
<dbReference type="InterPro" id="IPR005471">
    <property type="entry name" value="Tscrpt_reg_IclR_N"/>
</dbReference>
<dbReference type="InterPro" id="IPR036390">
    <property type="entry name" value="WH_DNA-bd_sf"/>
</dbReference>
<reference evidence="6" key="1">
    <citation type="submission" date="2019-05" db="EMBL/GenBank/DDBJ databases">
        <authorList>
            <consortium name="Pathogen Informatics"/>
        </authorList>
    </citation>
    <scope>NUCLEOTIDE SEQUENCE [LARGE SCALE GENOMIC DNA]</scope>
    <source>
        <strain evidence="6">NCTC12965</strain>
    </source>
</reference>
<dbReference type="GO" id="GO:0003700">
    <property type="term" value="F:DNA-binding transcription factor activity"/>
    <property type="evidence" value="ECO:0007669"/>
    <property type="project" value="TreeGrafter"/>
</dbReference>
<dbReference type="SUPFAM" id="SSF46785">
    <property type="entry name" value="Winged helix' DNA-binding domain"/>
    <property type="match status" value="1"/>
</dbReference>
<dbReference type="Gene3D" id="1.10.10.10">
    <property type="entry name" value="Winged helix-like DNA-binding domain superfamily/Winged helix DNA-binding domain"/>
    <property type="match status" value="1"/>
</dbReference>
<dbReference type="InterPro" id="IPR014757">
    <property type="entry name" value="Tscrpt_reg_IclR_C"/>
</dbReference>
<evidence type="ECO:0000256" key="3">
    <source>
        <dbReference type="ARBA" id="ARBA00023163"/>
    </source>
</evidence>
<dbReference type="GeneID" id="30320693"/>
<evidence type="ECO:0000256" key="2">
    <source>
        <dbReference type="ARBA" id="ARBA00023125"/>
    </source>
</evidence>
<keyword evidence="2" id="KW-0238">DNA-binding</keyword>
<dbReference type="InterPro" id="IPR036388">
    <property type="entry name" value="WH-like_DNA-bd_sf"/>
</dbReference>
<dbReference type="SMART" id="SM00346">
    <property type="entry name" value="HTH_ICLR"/>
    <property type="match status" value="1"/>
</dbReference>
<name>A0A0F7D1U4_SERFO</name>
<dbReference type="PANTHER" id="PTHR30136">
    <property type="entry name" value="HELIX-TURN-HELIX TRANSCRIPTIONAL REGULATOR, ICLR FAMILY"/>
    <property type="match status" value="1"/>
</dbReference>
<dbReference type="Pfam" id="PF09339">
    <property type="entry name" value="HTH_IclR"/>
    <property type="match status" value="1"/>
</dbReference>
<dbReference type="PROSITE" id="PS51077">
    <property type="entry name" value="HTH_ICLR"/>
    <property type="match status" value="1"/>
</dbReference>
<dbReference type="RefSeq" id="WP_024485835.1">
    <property type="nucleotide sequence ID" value="NZ_CAMKJC010000002.1"/>
</dbReference>
<dbReference type="PANTHER" id="PTHR30136:SF24">
    <property type="entry name" value="HTH-TYPE TRANSCRIPTIONAL REPRESSOR ALLR"/>
    <property type="match status" value="1"/>
</dbReference>
<dbReference type="PROSITE" id="PS51078">
    <property type="entry name" value="ICLR_ED"/>
    <property type="match status" value="1"/>
</dbReference>
<proteinExistence type="predicted"/>
<protein>
    <recommendedName>
        <fullName evidence="4">HTH-type transcriptional repressor AllR</fullName>
    </recommendedName>
    <alternativeName>
        <fullName evidence="5">Negative regulator of allantoin and glyoxylate utilization operons</fullName>
    </alternativeName>
</protein>
<keyword evidence="1" id="KW-0805">Transcription regulation</keyword>
<dbReference type="AlphaFoldDB" id="A0A0F7D1U4"/>
<organism evidence="6">
    <name type="scientific">Serratia fonticola</name>
    <dbReference type="NCBI Taxonomy" id="47917"/>
    <lineage>
        <taxon>Bacteria</taxon>
        <taxon>Pseudomonadati</taxon>
        <taxon>Pseudomonadota</taxon>
        <taxon>Gammaproteobacteria</taxon>
        <taxon>Enterobacterales</taxon>
        <taxon>Yersiniaceae</taxon>
        <taxon>Serratia</taxon>
    </lineage>
</organism>
<evidence type="ECO:0000256" key="1">
    <source>
        <dbReference type="ARBA" id="ARBA00023015"/>
    </source>
</evidence>
<sequence length="267" mass="29613">MSEKINRSVARALDMLELVAASKNELTITEISKQLGIPKSTTFDILYTLLDKGYLEQANEKQKSFKLGVKLFQTGACYLEQTPFHNVAHAMLEKLAEIAGETVFLALLNNDELVYFDKVESPNSVRTSARIGSNNPLYCTGLGKAILATLPDDEVKTILARTGGLQAITPYTVTDEAKFFAILNQARQQGYAIDDREHNAEVFCLAAPVYNFRGKVYAAISVASLFNKINQQPEKIAALGQMISDTALELSQRIGYRGQQLYSDFRQ</sequence>
<dbReference type="GO" id="GO:0003677">
    <property type="term" value="F:DNA binding"/>
    <property type="evidence" value="ECO:0007669"/>
    <property type="project" value="UniProtKB-KW"/>
</dbReference>
<dbReference type="Pfam" id="PF01614">
    <property type="entry name" value="IclR_C"/>
    <property type="match status" value="1"/>
</dbReference>
<evidence type="ECO:0000313" key="6">
    <source>
        <dbReference type="EMBL" id="VTR20620.1"/>
    </source>
</evidence>
<dbReference type="KEGG" id="sfw:WN53_10995"/>
<evidence type="ECO:0000256" key="4">
    <source>
        <dbReference type="ARBA" id="ARBA00040379"/>
    </source>
</evidence>
<keyword evidence="3" id="KW-0804">Transcription</keyword>